<dbReference type="OrthoDB" id="6422768at2759"/>
<evidence type="ECO:0000313" key="2">
    <source>
        <dbReference type="EMBL" id="GBN31465.1"/>
    </source>
</evidence>
<name>A0A4Y2MWK8_ARAVE</name>
<dbReference type="PANTHER" id="PTHR21505:SF8">
    <property type="entry name" value="DPT-YFP REPRESSOR BY OVEREXPRESSION, ISOFORM D-RELATED"/>
    <property type="match status" value="1"/>
</dbReference>
<dbReference type="AlphaFoldDB" id="A0A4Y2MWK8"/>
<keyword evidence="3" id="KW-1185">Reference proteome</keyword>
<sequence>MIFLAIDGARDLLRTRQSSALFFPDKTSLHAQSSAAHCSQPTSSYLSHLYPLSNNFQASSPDSQKTSSQNMLQMSCFPQNNHQPPFKKHRNLSYKSSDDQWYMKSEPPPSPPPDGQEVFGRYVASKLREMDKASQMLSERLIAEVLFRGQMGLLSRNTCLSDDEQQPPTVKVED</sequence>
<feature type="region of interest" description="Disordered" evidence="1">
    <location>
        <begin position="75"/>
        <end position="116"/>
    </location>
</feature>
<accession>A0A4Y2MWK8</accession>
<reference evidence="2 3" key="1">
    <citation type="journal article" date="2019" name="Sci. Rep.">
        <title>Orb-weaving spider Araneus ventricosus genome elucidates the spidroin gene catalogue.</title>
        <authorList>
            <person name="Kono N."/>
            <person name="Nakamura H."/>
            <person name="Ohtoshi R."/>
            <person name="Moran D.A.P."/>
            <person name="Shinohara A."/>
            <person name="Yoshida Y."/>
            <person name="Fujiwara M."/>
            <person name="Mori M."/>
            <person name="Tomita M."/>
            <person name="Arakawa K."/>
        </authorList>
    </citation>
    <scope>NUCLEOTIDE SEQUENCE [LARGE SCALE GENOMIC DNA]</scope>
</reference>
<proteinExistence type="predicted"/>
<evidence type="ECO:0000256" key="1">
    <source>
        <dbReference type="SAM" id="MobiDB-lite"/>
    </source>
</evidence>
<dbReference type="Proteomes" id="UP000499080">
    <property type="component" value="Unassembled WGS sequence"/>
</dbReference>
<protein>
    <submittedName>
        <fullName evidence="2">Uncharacterized protein</fullName>
    </submittedName>
</protein>
<evidence type="ECO:0000313" key="3">
    <source>
        <dbReference type="Proteomes" id="UP000499080"/>
    </source>
</evidence>
<organism evidence="2 3">
    <name type="scientific">Araneus ventricosus</name>
    <name type="common">Orbweaver spider</name>
    <name type="synonym">Epeira ventricosa</name>
    <dbReference type="NCBI Taxonomy" id="182803"/>
    <lineage>
        <taxon>Eukaryota</taxon>
        <taxon>Metazoa</taxon>
        <taxon>Ecdysozoa</taxon>
        <taxon>Arthropoda</taxon>
        <taxon>Chelicerata</taxon>
        <taxon>Arachnida</taxon>
        <taxon>Araneae</taxon>
        <taxon>Araneomorphae</taxon>
        <taxon>Entelegynae</taxon>
        <taxon>Araneoidea</taxon>
        <taxon>Araneidae</taxon>
        <taxon>Araneus</taxon>
    </lineage>
</organism>
<gene>
    <name evidence="2" type="ORF">AVEN_27317_1</name>
</gene>
<comment type="caution">
    <text evidence="2">The sequence shown here is derived from an EMBL/GenBank/DDBJ whole genome shotgun (WGS) entry which is preliminary data.</text>
</comment>
<dbReference type="EMBL" id="BGPR01008083">
    <property type="protein sequence ID" value="GBN31465.1"/>
    <property type="molecule type" value="Genomic_DNA"/>
</dbReference>
<dbReference type="PANTHER" id="PTHR21505">
    <property type="entry name" value="MADF DOMAIN-CONTAINING PROTEIN-RELATED"/>
    <property type="match status" value="1"/>
</dbReference>